<dbReference type="InterPro" id="IPR027304">
    <property type="entry name" value="Trigger_fact/SurA_dom_sf"/>
</dbReference>
<protein>
    <recommendedName>
        <fullName evidence="2">peptidylprolyl isomerase</fullName>
        <ecNumber evidence="2">5.2.1.8</ecNumber>
    </recommendedName>
</protein>
<dbReference type="RefSeq" id="WP_106502647.1">
    <property type="nucleotide sequence ID" value="NZ_PXXO01000006.1"/>
</dbReference>
<dbReference type="Gene3D" id="3.10.50.40">
    <property type="match status" value="1"/>
</dbReference>
<dbReference type="Pfam" id="PF00639">
    <property type="entry name" value="Rotamase"/>
    <property type="match status" value="1"/>
</dbReference>
<dbReference type="InterPro" id="IPR046357">
    <property type="entry name" value="PPIase_dom_sf"/>
</dbReference>
<evidence type="ECO:0000313" key="9">
    <source>
        <dbReference type="Proteomes" id="UP000243002"/>
    </source>
</evidence>
<keyword evidence="9" id="KW-1185">Reference proteome</keyword>
<dbReference type="PANTHER" id="PTHR47245">
    <property type="entry name" value="PEPTIDYLPROLYL ISOMERASE"/>
    <property type="match status" value="1"/>
</dbReference>
<name>A0A2P7MWU7_9CYAN</name>
<proteinExistence type="predicted"/>
<comment type="catalytic activity">
    <reaction evidence="1">
        <text>[protein]-peptidylproline (omega=180) = [protein]-peptidylproline (omega=0)</text>
        <dbReference type="Rhea" id="RHEA:16237"/>
        <dbReference type="Rhea" id="RHEA-COMP:10747"/>
        <dbReference type="Rhea" id="RHEA-COMP:10748"/>
        <dbReference type="ChEBI" id="CHEBI:83833"/>
        <dbReference type="ChEBI" id="CHEBI:83834"/>
        <dbReference type="EC" id="5.2.1.8"/>
    </reaction>
</comment>
<feature type="domain" description="PpiC" evidence="7">
    <location>
        <begin position="97"/>
        <end position="201"/>
    </location>
</feature>
<dbReference type="Proteomes" id="UP000243002">
    <property type="component" value="Unassembled WGS sequence"/>
</dbReference>
<dbReference type="OrthoDB" id="507969at2"/>
<evidence type="ECO:0000256" key="2">
    <source>
        <dbReference type="ARBA" id="ARBA00013194"/>
    </source>
</evidence>
<dbReference type="PANTHER" id="PTHR47245:SF1">
    <property type="entry name" value="FOLDASE PROTEIN PRSA"/>
    <property type="match status" value="1"/>
</dbReference>
<dbReference type="SUPFAM" id="SSF54534">
    <property type="entry name" value="FKBP-like"/>
    <property type="match status" value="1"/>
</dbReference>
<reference evidence="8 9" key="1">
    <citation type="journal article" date="2018" name="Environ. Microbiol.">
        <title>Ecological and genomic features of two widespread freshwater picocyanobacteria.</title>
        <authorList>
            <person name="Cabello-Yeves P.J."/>
            <person name="Picazo A."/>
            <person name="Camacho A."/>
            <person name="Callieri C."/>
            <person name="Rosselli R."/>
            <person name="Roda-Garcia J.J."/>
            <person name="Coutinho F.H."/>
            <person name="Rodriguez-Valera F."/>
        </authorList>
    </citation>
    <scope>NUCLEOTIDE SEQUENCE [LARGE SCALE GENOMIC DNA]</scope>
    <source>
        <strain evidence="8 9">Tous</strain>
    </source>
</reference>
<dbReference type="AlphaFoldDB" id="A0A2P7MWU7"/>
<evidence type="ECO:0000256" key="1">
    <source>
        <dbReference type="ARBA" id="ARBA00000971"/>
    </source>
</evidence>
<gene>
    <name evidence="8" type="ORF">C7K55_06665</name>
</gene>
<keyword evidence="3" id="KW-0732">Signal</keyword>
<evidence type="ECO:0000259" key="7">
    <source>
        <dbReference type="PROSITE" id="PS50198"/>
    </source>
</evidence>
<evidence type="ECO:0000256" key="4">
    <source>
        <dbReference type="ARBA" id="ARBA00023110"/>
    </source>
</evidence>
<dbReference type="SUPFAM" id="SSF109998">
    <property type="entry name" value="Triger factor/SurA peptide-binding domain-like"/>
    <property type="match status" value="1"/>
</dbReference>
<keyword evidence="4 6" id="KW-0697">Rotamase</keyword>
<keyword evidence="5 6" id="KW-0413">Isomerase</keyword>
<evidence type="ECO:0000313" key="8">
    <source>
        <dbReference type="EMBL" id="PSJ05713.1"/>
    </source>
</evidence>
<organism evidence="8 9">
    <name type="scientific">Cyanobium usitatum str. Tous</name>
    <dbReference type="NCBI Taxonomy" id="2116684"/>
    <lineage>
        <taxon>Bacteria</taxon>
        <taxon>Bacillati</taxon>
        <taxon>Cyanobacteriota</taxon>
        <taxon>Cyanophyceae</taxon>
        <taxon>Synechococcales</taxon>
        <taxon>Prochlorococcaceae</taxon>
        <taxon>Cyanobium</taxon>
    </lineage>
</organism>
<dbReference type="EC" id="5.2.1.8" evidence="2"/>
<dbReference type="PROSITE" id="PS50198">
    <property type="entry name" value="PPIC_PPIASE_2"/>
    <property type="match status" value="1"/>
</dbReference>
<dbReference type="EMBL" id="PXXO01000006">
    <property type="protein sequence ID" value="PSJ05713.1"/>
    <property type="molecule type" value="Genomic_DNA"/>
</dbReference>
<dbReference type="GO" id="GO:0003755">
    <property type="term" value="F:peptidyl-prolyl cis-trans isomerase activity"/>
    <property type="evidence" value="ECO:0007669"/>
    <property type="project" value="UniProtKB-KW"/>
</dbReference>
<comment type="caution">
    <text evidence="8">The sequence shown here is derived from an EMBL/GenBank/DDBJ whole genome shotgun (WGS) entry which is preliminary data.</text>
</comment>
<sequence length="256" mass="28451">MSVESQESPAVSFEDLARLGLLEPYIRANLLALAASDVALSDEQIDAARQAFCRQHQIRDAEALKAWAVAHMLSPAALEAQMRQSLQLQLLCQGDFSAKAEARFLQRKNQLDRVVYSLLRLRDGGLARELYLRIDDGDANFADLAARYAEGPEQATRGIVGPVPLTQAHPALVDRLRTAPPGVVLEPFQIESWWLVVRLESLTSATFDEATAARMAEELFEQWISEQVERRLVDLRPLLEKRVSADASQKTTLGSS</sequence>
<evidence type="ECO:0000256" key="6">
    <source>
        <dbReference type="PROSITE-ProRule" id="PRU00278"/>
    </source>
</evidence>
<evidence type="ECO:0000256" key="3">
    <source>
        <dbReference type="ARBA" id="ARBA00022729"/>
    </source>
</evidence>
<evidence type="ECO:0000256" key="5">
    <source>
        <dbReference type="ARBA" id="ARBA00023235"/>
    </source>
</evidence>
<accession>A0A2P7MWU7</accession>
<dbReference type="InterPro" id="IPR000297">
    <property type="entry name" value="PPIase_PpiC"/>
</dbReference>
<dbReference type="InterPro" id="IPR050245">
    <property type="entry name" value="PrsA_foldase"/>
</dbReference>